<proteinExistence type="inferred from homology"/>
<sequence length="564" mass="60432">MAKNLRLGSRLIRSSLLAGFLIAAIGSIFAYNAGGTPATAGYARLTLIIFLINGVLFLFVLWMLTARKLVVRVNKLAAAMDRGAEGDLTVTVQDETEDELGLLSTNFNAMLQRLAATVTRVKSSVSELRAISATVRDAADRGVATAEVQAEAVQGTTEGIRAIDRSVTDVALSVEQLSRTASENSSSILQMSATIEDMANHVEALANAVEEVSSSIIQMAAAEKEIGSNASALMNDAMRTASLVAEFDTSIKQIEKSAVETAAISEEVLRDAEQGREAVESTISGIDEIRRSSRSVGETIETLSRRTDHIGTIISVINEIAEQTKLLALNASIIAAQAGEHGKGFAVVANEIKELAKRTTNSTGEIGTIITGLREESERAVAAIRHAELRITEGEKLSYRSGEALHKIVDGVKMAAGQVNEIARTTVEQAQASEHMRGAVERVAGMVEQIARATEEQAHGTGLIMDAVGRMKNLTSQVRYSTQEQRNAGTLIVSSSEGITRMIATIRQACQVQTMSTEKIVQALDNLVRTSEVNVENTRVMEGTVTGLSRQIDELNEAMTGFRV</sequence>
<comment type="caution">
    <text evidence="7">The sequence shown here is derived from an EMBL/GenBank/DDBJ whole genome shotgun (WGS) entry which is preliminary data.</text>
</comment>
<organism evidence="7">
    <name type="scientific">Geobacter metallireducens</name>
    <dbReference type="NCBI Taxonomy" id="28232"/>
    <lineage>
        <taxon>Bacteria</taxon>
        <taxon>Pseudomonadati</taxon>
        <taxon>Thermodesulfobacteriota</taxon>
        <taxon>Desulfuromonadia</taxon>
        <taxon>Geobacterales</taxon>
        <taxon>Geobacteraceae</taxon>
        <taxon>Geobacter</taxon>
    </lineage>
</organism>
<evidence type="ECO:0000259" key="5">
    <source>
        <dbReference type="PROSITE" id="PS50111"/>
    </source>
</evidence>
<keyword evidence="4" id="KW-0472">Membrane</keyword>
<feature type="transmembrane region" description="Helical" evidence="4">
    <location>
        <begin position="45"/>
        <end position="65"/>
    </location>
</feature>
<protein>
    <submittedName>
        <fullName evidence="7">Methyl-accepting chemotaxis protein</fullName>
    </submittedName>
</protein>
<evidence type="ECO:0000313" key="7">
    <source>
        <dbReference type="EMBL" id="HEN42731.1"/>
    </source>
</evidence>
<gene>
    <name evidence="7" type="ORF">ENQ87_10215</name>
</gene>
<evidence type="ECO:0000259" key="6">
    <source>
        <dbReference type="PROSITE" id="PS50885"/>
    </source>
</evidence>
<dbReference type="GO" id="GO:0006935">
    <property type="term" value="P:chemotaxis"/>
    <property type="evidence" value="ECO:0007669"/>
    <property type="project" value="UniProtKB-KW"/>
</dbReference>
<comment type="similarity">
    <text evidence="2">Belongs to the methyl-accepting chemotaxis (MCP) protein family.</text>
</comment>
<dbReference type="GO" id="GO:0007165">
    <property type="term" value="P:signal transduction"/>
    <property type="evidence" value="ECO:0007669"/>
    <property type="project" value="UniProtKB-KW"/>
</dbReference>
<dbReference type="InterPro" id="IPR051310">
    <property type="entry name" value="MCP_chemotaxis"/>
</dbReference>
<dbReference type="Pfam" id="PF00015">
    <property type="entry name" value="MCPsignal"/>
    <property type="match status" value="1"/>
</dbReference>
<feature type="transmembrane region" description="Helical" evidence="4">
    <location>
        <begin position="12"/>
        <end position="33"/>
    </location>
</feature>
<dbReference type="PANTHER" id="PTHR43531">
    <property type="entry name" value="PROTEIN ICFG"/>
    <property type="match status" value="1"/>
</dbReference>
<reference evidence="7" key="1">
    <citation type="journal article" date="2020" name="mSystems">
        <title>Genome- and Community-Level Interaction Insights into Carbon Utilization and Element Cycling Functions of Hydrothermarchaeota in Hydrothermal Sediment.</title>
        <authorList>
            <person name="Zhou Z."/>
            <person name="Liu Y."/>
            <person name="Xu W."/>
            <person name="Pan J."/>
            <person name="Luo Z.H."/>
            <person name="Li M."/>
        </authorList>
    </citation>
    <scope>NUCLEOTIDE SEQUENCE [LARGE SCALE GENOMIC DNA]</scope>
    <source>
        <strain evidence="7">SpSt-349</strain>
    </source>
</reference>
<keyword evidence="1" id="KW-0145">Chemotaxis</keyword>
<dbReference type="EMBL" id="DSOV01000044">
    <property type="protein sequence ID" value="HEN42731.1"/>
    <property type="molecule type" value="Genomic_DNA"/>
</dbReference>
<dbReference type="Pfam" id="PF00672">
    <property type="entry name" value="HAMP"/>
    <property type="match status" value="1"/>
</dbReference>
<dbReference type="PROSITE" id="PS50111">
    <property type="entry name" value="CHEMOTAXIS_TRANSDUC_2"/>
    <property type="match status" value="1"/>
</dbReference>
<dbReference type="PANTHER" id="PTHR43531:SF11">
    <property type="entry name" value="METHYL-ACCEPTING CHEMOTAXIS PROTEIN 3"/>
    <property type="match status" value="1"/>
</dbReference>
<feature type="domain" description="HAMP" evidence="6">
    <location>
        <begin position="67"/>
        <end position="119"/>
    </location>
</feature>
<dbReference type="InterPro" id="IPR004089">
    <property type="entry name" value="MCPsignal_dom"/>
</dbReference>
<feature type="domain" description="Methyl-accepting transducer" evidence="5">
    <location>
        <begin position="208"/>
        <end position="444"/>
    </location>
</feature>
<name>A0A831XM41_GEOME</name>
<evidence type="ECO:0000256" key="1">
    <source>
        <dbReference type="ARBA" id="ARBA00022500"/>
    </source>
</evidence>
<accession>A0A831XM41</accession>
<dbReference type="SMART" id="SM00304">
    <property type="entry name" value="HAMP"/>
    <property type="match status" value="1"/>
</dbReference>
<dbReference type="Gene3D" id="6.10.340.10">
    <property type="match status" value="1"/>
</dbReference>
<dbReference type="PROSITE" id="PS50885">
    <property type="entry name" value="HAMP"/>
    <property type="match status" value="1"/>
</dbReference>
<evidence type="ECO:0000256" key="4">
    <source>
        <dbReference type="SAM" id="Phobius"/>
    </source>
</evidence>
<keyword evidence="4" id="KW-1133">Transmembrane helix</keyword>
<keyword evidence="3" id="KW-0807">Transducer</keyword>
<dbReference type="CDD" id="cd06225">
    <property type="entry name" value="HAMP"/>
    <property type="match status" value="1"/>
</dbReference>
<keyword evidence="4" id="KW-0812">Transmembrane</keyword>
<dbReference type="InterPro" id="IPR003660">
    <property type="entry name" value="HAMP_dom"/>
</dbReference>
<dbReference type="AlphaFoldDB" id="A0A831XM41"/>
<dbReference type="SMART" id="SM00283">
    <property type="entry name" value="MA"/>
    <property type="match status" value="1"/>
</dbReference>
<evidence type="ECO:0000256" key="2">
    <source>
        <dbReference type="ARBA" id="ARBA00029447"/>
    </source>
</evidence>
<dbReference type="Gene3D" id="1.10.287.950">
    <property type="entry name" value="Methyl-accepting chemotaxis protein"/>
    <property type="match status" value="1"/>
</dbReference>
<dbReference type="SUPFAM" id="SSF58104">
    <property type="entry name" value="Methyl-accepting chemotaxis protein (MCP) signaling domain"/>
    <property type="match status" value="3"/>
</dbReference>
<dbReference type="FunFam" id="1.10.287.950:FF:000024">
    <property type="entry name" value="Methyl-accepting chemotaxis sensory transducer, class 40+24H"/>
    <property type="match status" value="1"/>
</dbReference>
<evidence type="ECO:0000256" key="3">
    <source>
        <dbReference type="PROSITE-ProRule" id="PRU00284"/>
    </source>
</evidence>
<dbReference type="GO" id="GO:0005886">
    <property type="term" value="C:plasma membrane"/>
    <property type="evidence" value="ECO:0007669"/>
    <property type="project" value="TreeGrafter"/>
</dbReference>
<dbReference type="GO" id="GO:0004888">
    <property type="term" value="F:transmembrane signaling receptor activity"/>
    <property type="evidence" value="ECO:0007669"/>
    <property type="project" value="TreeGrafter"/>
</dbReference>